<organism evidence="3 4">
    <name type="scientific">Mucor saturninus</name>
    <dbReference type="NCBI Taxonomy" id="64648"/>
    <lineage>
        <taxon>Eukaryota</taxon>
        <taxon>Fungi</taxon>
        <taxon>Fungi incertae sedis</taxon>
        <taxon>Mucoromycota</taxon>
        <taxon>Mucoromycotina</taxon>
        <taxon>Mucoromycetes</taxon>
        <taxon>Mucorales</taxon>
        <taxon>Mucorineae</taxon>
        <taxon>Mucoraceae</taxon>
        <taxon>Mucor</taxon>
    </lineage>
</organism>
<feature type="region of interest" description="Disordered" evidence="1">
    <location>
        <begin position="495"/>
        <end position="514"/>
    </location>
</feature>
<proteinExistence type="predicted"/>
<evidence type="ECO:0000259" key="2">
    <source>
        <dbReference type="Pfam" id="PF00339"/>
    </source>
</evidence>
<dbReference type="GO" id="GO:0030674">
    <property type="term" value="F:protein-macromolecule adaptor activity"/>
    <property type="evidence" value="ECO:0007669"/>
    <property type="project" value="TreeGrafter"/>
</dbReference>
<dbReference type="InterPro" id="IPR050357">
    <property type="entry name" value="Arrestin_domain-protein"/>
</dbReference>
<dbReference type="SUPFAM" id="SSF81296">
    <property type="entry name" value="E set domains"/>
    <property type="match status" value="1"/>
</dbReference>
<feature type="compositionally biased region" description="Polar residues" evidence="1">
    <location>
        <begin position="353"/>
        <end position="363"/>
    </location>
</feature>
<sequence length="514" mass="57959">MKQIYQGDDFSLSIHVDPGFRGILRGFADDISEGCLLKGETVLEVHRRSRIRCLETAFVGEIRVDFKTTNSVGLPTSDGVEKRRICKRTLKHFNERMIMDGESEVIKSTFVDPGSYKFPFKFSISASLPHSFEGKHGSIRYYLDVLSIRKLFSSDIHISYPIILRRCLMDSMNPVASPTQTVDGDMHHDVLTYSATAPTMTYREGGLLTLDLSVHLKKPDRHSVRMITCGLEEQEYYRTTGQQSLTQEAMDHTKKSYPLGCSTFFPSEHEQYNPAQRHNYNAIFRLYPRVHADTKSTLIAVLHRLNIRIIIDDNQVAPRRKLTRMASFDSISSKTSIKSVGKTILSHLPFNPQKRNSAQSIPTMTPLDREITPPASPTPSESSRPSMDDNCSVTSSFNNPSSASIDRLNIAEGNLVRVTTSSNTEEDEPHNDHSLAMHHHFNPFHFHRNAHQEGTIECTLTLPIVVTSREEYKENSMPAIPDYNTAVDEPPSYRAAIQSMPPLPSYPITAGDED</sequence>
<evidence type="ECO:0000256" key="1">
    <source>
        <dbReference type="SAM" id="MobiDB-lite"/>
    </source>
</evidence>
<dbReference type="OrthoDB" id="2333384at2759"/>
<evidence type="ECO:0000313" key="3">
    <source>
        <dbReference type="EMBL" id="KAG2206254.1"/>
    </source>
</evidence>
<dbReference type="GO" id="GO:0005886">
    <property type="term" value="C:plasma membrane"/>
    <property type="evidence" value="ECO:0007669"/>
    <property type="project" value="TreeGrafter"/>
</dbReference>
<gene>
    <name evidence="3" type="ORF">INT47_007267</name>
</gene>
<dbReference type="InterPro" id="IPR011021">
    <property type="entry name" value="Arrestin-like_N"/>
</dbReference>
<name>A0A8H7R8D7_9FUNG</name>
<comment type="caution">
    <text evidence="3">The sequence shown here is derived from an EMBL/GenBank/DDBJ whole genome shotgun (WGS) entry which is preliminary data.</text>
</comment>
<protein>
    <recommendedName>
        <fullName evidence="2">Arrestin-like N-terminal domain-containing protein</fullName>
    </recommendedName>
</protein>
<dbReference type="Gene3D" id="2.60.40.640">
    <property type="match status" value="1"/>
</dbReference>
<feature type="compositionally biased region" description="Polar residues" evidence="1">
    <location>
        <begin position="389"/>
        <end position="404"/>
    </location>
</feature>
<dbReference type="AlphaFoldDB" id="A0A8H7R8D7"/>
<dbReference type="PANTHER" id="PTHR11188">
    <property type="entry name" value="ARRESTIN DOMAIN CONTAINING PROTEIN"/>
    <property type="match status" value="1"/>
</dbReference>
<dbReference type="PANTHER" id="PTHR11188:SF17">
    <property type="entry name" value="FI21816P1"/>
    <property type="match status" value="1"/>
</dbReference>
<dbReference type="InterPro" id="IPR014756">
    <property type="entry name" value="Ig_E-set"/>
</dbReference>
<dbReference type="GO" id="GO:0070086">
    <property type="term" value="P:ubiquitin-dependent endocytosis"/>
    <property type="evidence" value="ECO:0007669"/>
    <property type="project" value="TreeGrafter"/>
</dbReference>
<dbReference type="Proteomes" id="UP000603453">
    <property type="component" value="Unassembled WGS sequence"/>
</dbReference>
<keyword evidence="4" id="KW-1185">Reference proteome</keyword>
<dbReference type="EMBL" id="JAEPRD010000031">
    <property type="protein sequence ID" value="KAG2206254.1"/>
    <property type="molecule type" value="Genomic_DNA"/>
</dbReference>
<feature type="region of interest" description="Disordered" evidence="1">
    <location>
        <begin position="348"/>
        <end position="405"/>
    </location>
</feature>
<dbReference type="GO" id="GO:0031625">
    <property type="term" value="F:ubiquitin protein ligase binding"/>
    <property type="evidence" value="ECO:0007669"/>
    <property type="project" value="TreeGrafter"/>
</dbReference>
<dbReference type="GO" id="GO:0005829">
    <property type="term" value="C:cytosol"/>
    <property type="evidence" value="ECO:0007669"/>
    <property type="project" value="TreeGrafter"/>
</dbReference>
<evidence type="ECO:0000313" key="4">
    <source>
        <dbReference type="Proteomes" id="UP000603453"/>
    </source>
</evidence>
<dbReference type="Pfam" id="PF00339">
    <property type="entry name" value="Arrestin_N"/>
    <property type="match status" value="1"/>
</dbReference>
<feature type="domain" description="Arrestin-like N-terminal" evidence="2">
    <location>
        <begin position="37"/>
        <end position="146"/>
    </location>
</feature>
<reference evidence="3" key="1">
    <citation type="submission" date="2020-12" db="EMBL/GenBank/DDBJ databases">
        <title>Metabolic potential, ecology and presence of endohyphal bacteria is reflected in genomic diversity of Mucoromycotina.</title>
        <authorList>
            <person name="Muszewska A."/>
            <person name="Okrasinska A."/>
            <person name="Steczkiewicz K."/>
            <person name="Drgas O."/>
            <person name="Orlowska M."/>
            <person name="Perlinska-Lenart U."/>
            <person name="Aleksandrzak-Piekarczyk T."/>
            <person name="Szatraj K."/>
            <person name="Zielenkiewicz U."/>
            <person name="Pilsyk S."/>
            <person name="Malc E."/>
            <person name="Mieczkowski P."/>
            <person name="Kruszewska J.S."/>
            <person name="Biernat P."/>
            <person name="Pawlowska J."/>
        </authorList>
    </citation>
    <scope>NUCLEOTIDE SEQUENCE</scope>
    <source>
        <strain evidence="3">WA0000017839</strain>
    </source>
</reference>
<dbReference type="InterPro" id="IPR014752">
    <property type="entry name" value="Arrestin-like_C"/>
</dbReference>
<accession>A0A8H7R8D7</accession>